<proteinExistence type="predicted"/>
<dbReference type="GO" id="GO:0004672">
    <property type="term" value="F:protein kinase activity"/>
    <property type="evidence" value="ECO:0007669"/>
    <property type="project" value="InterPro"/>
</dbReference>
<keyword evidence="1" id="KW-0547">Nucleotide-binding</keyword>
<keyword evidence="2" id="KW-0067">ATP-binding</keyword>
<dbReference type="Pfam" id="PF13191">
    <property type="entry name" value="AAA_16"/>
    <property type="match status" value="1"/>
</dbReference>
<accession>A0A9X3X988</accession>
<evidence type="ECO:0000313" key="5">
    <source>
        <dbReference type="Proteomes" id="UP001151081"/>
    </source>
</evidence>
<dbReference type="InterPro" id="IPR041664">
    <property type="entry name" value="AAA_16"/>
</dbReference>
<keyword evidence="4" id="KW-0418">Kinase</keyword>
<dbReference type="SUPFAM" id="SSF52540">
    <property type="entry name" value="P-loop containing nucleoside triphosphate hydrolases"/>
    <property type="match status" value="1"/>
</dbReference>
<dbReference type="PROSITE" id="PS00108">
    <property type="entry name" value="PROTEIN_KINASE_ST"/>
    <property type="match status" value="1"/>
</dbReference>
<dbReference type="SMART" id="SM00220">
    <property type="entry name" value="S_TKc"/>
    <property type="match status" value="1"/>
</dbReference>
<organism evidence="4 5">
    <name type="scientific">Polyangium jinanense</name>
    <dbReference type="NCBI Taxonomy" id="2829994"/>
    <lineage>
        <taxon>Bacteria</taxon>
        <taxon>Pseudomonadati</taxon>
        <taxon>Myxococcota</taxon>
        <taxon>Polyangia</taxon>
        <taxon>Polyangiales</taxon>
        <taxon>Polyangiaceae</taxon>
        <taxon>Polyangium</taxon>
    </lineage>
</organism>
<dbReference type="InterPro" id="IPR008271">
    <property type="entry name" value="Ser/Thr_kinase_AS"/>
</dbReference>
<dbReference type="InterPro" id="IPR027417">
    <property type="entry name" value="P-loop_NTPase"/>
</dbReference>
<dbReference type="Pfam" id="PF00069">
    <property type="entry name" value="Pkinase"/>
    <property type="match status" value="1"/>
</dbReference>
<dbReference type="SUPFAM" id="SSF48452">
    <property type="entry name" value="TPR-like"/>
    <property type="match status" value="1"/>
</dbReference>
<dbReference type="PANTHER" id="PTHR16305">
    <property type="entry name" value="TESTICULAR SOLUBLE ADENYLYL CYCLASE"/>
    <property type="match status" value="1"/>
</dbReference>
<dbReference type="PANTHER" id="PTHR16305:SF28">
    <property type="entry name" value="GUANYLATE CYCLASE DOMAIN-CONTAINING PROTEIN"/>
    <property type="match status" value="1"/>
</dbReference>
<dbReference type="GO" id="GO:0005737">
    <property type="term" value="C:cytoplasm"/>
    <property type="evidence" value="ECO:0007669"/>
    <property type="project" value="TreeGrafter"/>
</dbReference>
<dbReference type="Gene3D" id="3.40.50.300">
    <property type="entry name" value="P-loop containing nucleotide triphosphate hydrolases"/>
    <property type="match status" value="1"/>
</dbReference>
<evidence type="ECO:0000313" key="4">
    <source>
        <dbReference type="EMBL" id="MDC3986547.1"/>
    </source>
</evidence>
<protein>
    <submittedName>
        <fullName evidence="4">Protein kinase</fullName>
    </submittedName>
</protein>
<dbReference type="PROSITE" id="PS50011">
    <property type="entry name" value="PROTEIN_KINASE_DOM"/>
    <property type="match status" value="1"/>
</dbReference>
<sequence length="1298" mass="140979">MRILSAGELVAGRFEVEYLVARSAMGTVYRAIDRSEGAAVALKLIPLPTDAKDTPSRFEREAAMLARVKHPRIVRYVARGLLDAGHAYLAMQWLDGEDLHRVLQRGPLAAEDALAVLACAAEALAAVHAEGIVHRDVKPANLFLRGGASADVVLLDFGIARPLRPTKPITATGTHVGTPQYMAPEQLTDGGRIGPATDVFSLGCIFYECLTGRPAFDAEHVAGVLARILYDEPTPVRALHPAVPQEWEDLLLRMLNRNAERRPRDGAALRTLVSALPAVTAEQTLPVSLHGPAAPREAGEQTLVTVVLATFGPSESGDPGEAPPTEKDRMEAARRALPLLRFDLEELAEGSILASITSRGMVTDQARIAARGALCLRELWPDARIGVVTGRASMRRRARMNEAVTRAMKLLEDQSHATEEGVWLDTVTAALLDTRFVTRDKANGTLLLAERPDEGAGRLLLGKPTPCVGREVELMALEGLLGRALEDGEPQGMLLLGPPGTGKSRIFGELARRIRATYPEALLLVGHGDPLTAGSPYGVLRDALRKHAGLDAIEDPERAREVVIERLCAHVDAENRRRVGEFLGELCGVPFPAETSPPLLAARNDAQVMEEQIGQAFSAWMASACTAQPVILVLEDLHWGDALTVKLVRSVLRSDGEMPLFVFCLGRPETRALLPTMAPSRMHQMSLRPLGRRAIERLIKSVLGNAISPEMVERMGNLSEGNALFLEELIRAAAEGKMSEAPETVVAMLQARLSKLSSPERRLLRAASVVGEMFWAGAVRRIIAAWGARDDVDGWLARLVEEELVERHKESRFPREIQMGFRHALVKDAAYGLVTEADRNTAHLAAGAWLEGAGEADAMALAGHAEEGGDLARAARFYANAAAESLGRNDLREAAQRASKGLACGAEGLLRGELLAVLAIAKFGLGVWPESTSPGLEALSILPKGSSWWCRTAERMIHALPQMKALDPFFKLAEDVCQVEPPPDALPAFVCATANLLYIATALFPVTLIEVRRKTRARLGQLPALEEPRARGLALMWQALAAMYVEPYLEQNRALAARGVEVLAEGRVFHELCMAHVLHGLAAREMGDRDAAEAYTREALSIAERIQDGYQIANAAFYMSETLLEWDGPSRLEESEAFARRALGAHVGAFYEAASFRVLAEIALSRGQASLAEAHARRAVTAVGDAGSMLMYWHGGTHLRALVACGRVDEALATVEKRLPSFLALDGAGYFDVPFRLAVAETLFAAGDPAAGRDALDETRRQITLRAENIHDPTSRSRYLAKKDNVRVFALAREWRRK</sequence>
<dbReference type="RefSeq" id="WP_272459448.1">
    <property type="nucleotide sequence ID" value="NZ_JAGTJJ010000040.1"/>
</dbReference>
<dbReference type="InterPro" id="IPR000719">
    <property type="entry name" value="Prot_kinase_dom"/>
</dbReference>
<dbReference type="InterPro" id="IPR011990">
    <property type="entry name" value="TPR-like_helical_dom_sf"/>
</dbReference>
<keyword evidence="4" id="KW-0808">Transferase</keyword>
<gene>
    <name evidence="4" type="ORF">KEG57_39090</name>
</gene>
<dbReference type="GO" id="GO:0004016">
    <property type="term" value="F:adenylate cyclase activity"/>
    <property type="evidence" value="ECO:0007669"/>
    <property type="project" value="TreeGrafter"/>
</dbReference>
<reference evidence="4 5" key="1">
    <citation type="submission" date="2021-04" db="EMBL/GenBank/DDBJ databases">
        <title>Genome analysis of Polyangium sp.</title>
        <authorList>
            <person name="Li Y."/>
            <person name="Wang J."/>
        </authorList>
    </citation>
    <scope>NUCLEOTIDE SEQUENCE [LARGE SCALE GENOMIC DNA]</scope>
    <source>
        <strain evidence="4 5">SDU14</strain>
    </source>
</reference>
<feature type="domain" description="Protein kinase" evidence="3">
    <location>
        <begin position="14"/>
        <end position="279"/>
    </location>
</feature>
<evidence type="ECO:0000259" key="3">
    <source>
        <dbReference type="PROSITE" id="PS50011"/>
    </source>
</evidence>
<dbReference type="EMBL" id="JAGTJJ010000040">
    <property type="protein sequence ID" value="MDC3986547.1"/>
    <property type="molecule type" value="Genomic_DNA"/>
</dbReference>
<evidence type="ECO:0000256" key="2">
    <source>
        <dbReference type="ARBA" id="ARBA00022840"/>
    </source>
</evidence>
<dbReference type="SUPFAM" id="SSF56112">
    <property type="entry name" value="Protein kinase-like (PK-like)"/>
    <property type="match status" value="1"/>
</dbReference>
<dbReference type="Gene3D" id="1.25.40.10">
    <property type="entry name" value="Tetratricopeptide repeat domain"/>
    <property type="match status" value="1"/>
</dbReference>
<comment type="caution">
    <text evidence="4">The sequence shown here is derived from an EMBL/GenBank/DDBJ whole genome shotgun (WGS) entry which is preliminary data.</text>
</comment>
<dbReference type="GO" id="GO:0005524">
    <property type="term" value="F:ATP binding"/>
    <property type="evidence" value="ECO:0007669"/>
    <property type="project" value="UniProtKB-KW"/>
</dbReference>
<name>A0A9X3X988_9BACT</name>
<keyword evidence="5" id="KW-1185">Reference proteome</keyword>
<evidence type="ECO:0000256" key="1">
    <source>
        <dbReference type="ARBA" id="ARBA00022741"/>
    </source>
</evidence>
<dbReference type="Gene3D" id="1.10.510.10">
    <property type="entry name" value="Transferase(Phosphotransferase) domain 1"/>
    <property type="match status" value="1"/>
</dbReference>
<dbReference type="Proteomes" id="UP001151081">
    <property type="component" value="Unassembled WGS sequence"/>
</dbReference>
<dbReference type="CDD" id="cd14014">
    <property type="entry name" value="STKc_PknB_like"/>
    <property type="match status" value="1"/>
</dbReference>
<dbReference type="Gene3D" id="3.30.200.20">
    <property type="entry name" value="Phosphorylase Kinase, domain 1"/>
    <property type="match status" value="1"/>
</dbReference>
<dbReference type="InterPro" id="IPR011009">
    <property type="entry name" value="Kinase-like_dom_sf"/>
</dbReference>